<gene>
    <name evidence="1" type="ORF">H9L05_02775</name>
</gene>
<reference evidence="1 2" key="1">
    <citation type="submission" date="2020-08" db="EMBL/GenBank/DDBJ databases">
        <title>Genome sequence of Hymenobacter qilianensis JCM 19763T.</title>
        <authorList>
            <person name="Hyun D.-W."/>
            <person name="Bae J.-W."/>
        </authorList>
    </citation>
    <scope>NUCLEOTIDE SEQUENCE [LARGE SCALE GENOMIC DNA]</scope>
    <source>
        <strain evidence="1 2">JCM 19763</strain>
    </source>
</reference>
<accession>A0A7H0GWM7</accession>
<keyword evidence="1" id="KW-0449">Lipoprotein</keyword>
<proteinExistence type="predicted"/>
<dbReference type="InterPro" id="IPR024302">
    <property type="entry name" value="SusD-like"/>
</dbReference>
<organism evidence="1 2">
    <name type="scientific">Hymenobacter qilianensis</name>
    <dbReference type="NCBI Taxonomy" id="1385715"/>
    <lineage>
        <taxon>Bacteria</taxon>
        <taxon>Pseudomonadati</taxon>
        <taxon>Bacteroidota</taxon>
        <taxon>Cytophagia</taxon>
        <taxon>Cytophagales</taxon>
        <taxon>Hymenobacteraceae</taxon>
        <taxon>Hymenobacter</taxon>
    </lineage>
</organism>
<dbReference type="EMBL" id="CP060784">
    <property type="protein sequence ID" value="QNP52693.1"/>
    <property type="molecule type" value="Genomic_DNA"/>
</dbReference>
<keyword evidence="2" id="KW-1185">Reference proteome</keyword>
<dbReference type="SUPFAM" id="SSF48452">
    <property type="entry name" value="TPR-like"/>
    <property type="match status" value="1"/>
</dbReference>
<dbReference type="Pfam" id="PF12741">
    <property type="entry name" value="SusD-like"/>
    <property type="match status" value="1"/>
</dbReference>
<dbReference type="InterPro" id="IPR011990">
    <property type="entry name" value="TPR-like_helical_dom_sf"/>
</dbReference>
<evidence type="ECO:0000313" key="2">
    <source>
        <dbReference type="Proteomes" id="UP000516093"/>
    </source>
</evidence>
<name>A0A7H0GWM7_9BACT</name>
<dbReference type="Proteomes" id="UP000516093">
    <property type="component" value="Chromosome"/>
</dbReference>
<evidence type="ECO:0000313" key="1">
    <source>
        <dbReference type="EMBL" id="QNP52693.1"/>
    </source>
</evidence>
<sequence length="105" mass="11683">MSSAGTTPAAITAYLAANGTLAGTQAARLEQIINQKYIANFGVVMENWTDWRRTGYPNIKPIPTPVAVWNGVPRSLFYPFNEVSSNPNIKQKATLLERVFWDTRP</sequence>
<dbReference type="Gene3D" id="1.25.40.390">
    <property type="match status" value="1"/>
</dbReference>
<dbReference type="KEGG" id="hqi:H9L05_02775"/>
<protein>
    <submittedName>
        <fullName evidence="1">SusD/RagB family nutrient-binding outer membrane lipoprotein</fullName>
    </submittedName>
</protein>
<dbReference type="AlphaFoldDB" id="A0A7H0GWM7"/>